<proteinExistence type="predicted"/>
<organism evidence="2 3">
    <name type="scientific">Tachysurus vachellii</name>
    <name type="common">Darkbarbel catfish</name>
    <name type="synonym">Pelteobagrus vachellii</name>
    <dbReference type="NCBI Taxonomy" id="175792"/>
    <lineage>
        <taxon>Eukaryota</taxon>
        <taxon>Metazoa</taxon>
        <taxon>Chordata</taxon>
        <taxon>Craniata</taxon>
        <taxon>Vertebrata</taxon>
        <taxon>Euteleostomi</taxon>
        <taxon>Actinopterygii</taxon>
        <taxon>Neopterygii</taxon>
        <taxon>Teleostei</taxon>
        <taxon>Ostariophysi</taxon>
        <taxon>Siluriformes</taxon>
        <taxon>Bagridae</taxon>
        <taxon>Tachysurus</taxon>
    </lineage>
</organism>
<evidence type="ECO:0000256" key="1">
    <source>
        <dbReference type="SAM" id="Phobius"/>
    </source>
</evidence>
<evidence type="ECO:0000313" key="2">
    <source>
        <dbReference type="EMBL" id="KAK2816287.1"/>
    </source>
</evidence>
<dbReference type="AlphaFoldDB" id="A0AA88LNX2"/>
<gene>
    <name evidence="2" type="ORF">Q7C36_022558</name>
</gene>
<dbReference type="Proteomes" id="UP001187315">
    <property type="component" value="Unassembled WGS sequence"/>
</dbReference>
<name>A0AA88LNX2_TACVA</name>
<accession>A0AA88LNX2</accession>
<comment type="caution">
    <text evidence="2">The sequence shown here is derived from an EMBL/GenBank/DDBJ whole genome shotgun (WGS) entry which is preliminary data.</text>
</comment>
<keyword evidence="1" id="KW-0812">Transmembrane</keyword>
<dbReference type="Gene3D" id="3.30.420.40">
    <property type="match status" value="1"/>
</dbReference>
<keyword evidence="1" id="KW-0472">Membrane</keyword>
<protein>
    <submittedName>
        <fullName evidence="2">Uncharacterized protein</fullName>
    </submittedName>
</protein>
<keyword evidence="3" id="KW-1185">Reference proteome</keyword>
<dbReference type="EMBL" id="JAVHJS010000025">
    <property type="protein sequence ID" value="KAK2816287.1"/>
    <property type="molecule type" value="Genomic_DNA"/>
</dbReference>
<keyword evidence="1" id="KW-1133">Transmembrane helix</keyword>
<evidence type="ECO:0000313" key="3">
    <source>
        <dbReference type="Proteomes" id="UP001187315"/>
    </source>
</evidence>
<reference evidence="2" key="1">
    <citation type="submission" date="2023-08" db="EMBL/GenBank/DDBJ databases">
        <title>Pelteobagrus vachellii genome.</title>
        <authorList>
            <person name="Liu H."/>
        </authorList>
    </citation>
    <scope>NUCLEOTIDE SEQUENCE</scope>
    <source>
        <strain evidence="2">PRFRI_2022a</strain>
        <tissue evidence="2">Muscle</tissue>
    </source>
</reference>
<feature type="transmembrane region" description="Helical" evidence="1">
    <location>
        <begin position="118"/>
        <end position="144"/>
    </location>
</feature>
<sequence length="162" mass="18666">MKMIRKHKSGYQKLHEKKEREAKRAVLSHSVKTFFTTGCEWFSSHSCGRRFRPQNVSRPITWQDGRCTTSFLSSLPKPESHLNVSTGFGCASILWYTRHIPFSLCSPEFTASGTIQDYVVSMLCGLEVCLMSIFILYTILYSLFSIFCTTHITHFFHYNCAL</sequence>